<dbReference type="Proteomes" id="UP001595791">
    <property type="component" value="Unassembled WGS sequence"/>
</dbReference>
<accession>A0ABV8MYT7</accession>
<dbReference type="RefSeq" id="WP_378168650.1">
    <property type="nucleotide sequence ID" value="NZ_JBHSBU010000004.1"/>
</dbReference>
<reference evidence="2" key="1">
    <citation type="journal article" date="2019" name="Int. J. Syst. Evol. Microbiol.">
        <title>The Global Catalogue of Microorganisms (GCM) 10K type strain sequencing project: providing services to taxonomists for standard genome sequencing and annotation.</title>
        <authorList>
            <consortium name="The Broad Institute Genomics Platform"/>
            <consortium name="The Broad Institute Genome Sequencing Center for Infectious Disease"/>
            <person name="Wu L."/>
            <person name="Ma J."/>
        </authorList>
    </citation>
    <scope>NUCLEOTIDE SEQUENCE [LARGE SCALE GENOMIC DNA]</scope>
    <source>
        <strain evidence="2">LMG 29894</strain>
    </source>
</reference>
<evidence type="ECO:0008006" key="3">
    <source>
        <dbReference type="Google" id="ProtNLM"/>
    </source>
</evidence>
<evidence type="ECO:0000313" key="1">
    <source>
        <dbReference type="EMBL" id="MFC4161950.1"/>
    </source>
</evidence>
<keyword evidence="2" id="KW-1185">Reference proteome</keyword>
<sequence length="379" mass="40434">MIYPVHYYDSTMPGAPVLVGQPGSLLSLLLGCLVDGFGLKTVETLNQVGGLATATVSTSHGLKPGDVFAIAGATPAGWNSEWRALRTPTPATVEFAVPLDLNLPAATGAITLKRPGAGWERAFTAPNKAVFRAAVGNRRPLRIDDTDPQYTRVRAYLTMTDIDNGDSPCPPLAIRPTGLTWRKSISRDATPRAWSLIADDRAFYLTIDGSGDLAAAWYAFGDLTTLGSAADAMGTLLTGQENDAPGSADVEFARDLLTTSDEIGRWLVGRAGGMGGPVRFTLQGHRATERLCGHGPIQYPCPVGDRNAAVLHPVLVVESGGRIVRGVLPGAMQSLHPVQVVMPYERTSGPSGRDYRWLPMRSWPATWGTAPHDATGPWR</sequence>
<organism evidence="1 2">
    <name type="scientific">Chitinimonas lacunae</name>
    <dbReference type="NCBI Taxonomy" id="1963018"/>
    <lineage>
        <taxon>Bacteria</taxon>
        <taxon>Pseudomonadati</taxon>
        <taxon>Pseudomonadota</taxon>
        <taxon>Betaproteobacteria</taxon>
        <taxon>Neisseriales</taxon>
        <taxon>Chitinibacteraceae</taxon>
        <taxon>Chitinimonas</taxon>
    </lineage>
</organism>
<comment type="caution">
    <text evidence="1">The sequence shown here is derived from an EMBL/GenBank/DDBJ whole genome shotgun (WGS) entry which is preliminary data.</text>
</comment>
<dbReference type="EMBL" id="JBHSBU010000004">
    <property type="protein sequence ID" value="MFC4161950.1"/>
    <property type="molecule type" value="Genomic_DNA"/>
</dbReference>
<name>A0ABV8MYT7_9NEIS</name>
<gene>
    <name evidence="1" type="ORF">ACFOW7_21680</name>
</gene>
<evidence type="ECO:0000313" key="2">
    <source>
        <dbReference type="Proteomes" id="UP001595791"/>
    </source>
</evidence>
<proteinExistence type="predicted"/>
<protein>
    <recommendedName>
        <fullName evidence="3">Phage tail protein</fullName>
    </recommendedName>
</protein>